<dbReference type="AlphaFoldDB" id="A0AAJ4WDN3"/>
<name>A0AAJ4WDN3_9GAMM</name>
<accession>A0AAJ4WDN3</accession>
<organism evidence="1 2">
    <name type="scientific">Pragia fontium DSM 5563 = ATCC 49100</name>
    <dbReference type="NCBI Taxonomy" id="1122977"/>
    <lineage>
        <taxon>Bacteria</taxon>
        <taxon>Pseudomonadati</taxon>
        <taxon>Pseudomonadota</taxon>
        <taxon>Gammaproteobacteria</taxon>
        <taxon>Enterobacterales</taxon>
        <taxon>Budviciaceae</taxon>
        <taxon>Pragia</taxon>
    </lineage>
</organism>
<reference evidence="1 2" key="1">
    <citation type="submission" date="2016-10" db="EMBL/GenBank/DDBJ databases">
        <authorList>
            <person name="Varghese N."/>
            <person name="Submissions S."/>
        </authorList>
    </citation>
    <scope>NUCLEOTIDE SEQUENCE [LARGE SCALE GENOMIC DNA]</scope>
    <source>
        <strain evidence="1 2">DSM 5563</strain>
    </source>
</reference>
<dbReference type="Proteomes" id="UP000226420">
    <property type="component" value="Unassembled WGS sequence"/>
</dbReference>
<comment type="caution">
    <text evidence="1">The sequence shown here is derived from an EMBL/GenBank/DDBJ whole genome shotgun (WGS) entry which is preliminary data.</text>
</comment>
<evidence type="ECO:0000313" key="2">
    <source>
        <dbReference type="Proteomes" id="UP000226420"/>
    </source>
</evidence>
<proteinExistence type="predicted"/>
<gene>
    <name evidence="1" type="ORF">SAMN02745723_1224</name>
</gene>
<dbReference type="InterPro" id="IPR010858">
    <property type="entry name" value="DUF1481"/>
</dbReference>
<protein>
    <recommendedName>
        <fullName evidence="3">DUF1481 domain-containing protein</fullName>
    </recommendedName>
</protein>
<dbReference type="EMBL" id="FOLW01000022">
    <property type="protein sequence ID" value="SFD48352.1"/>
    <property type="molecule type" value="Genomic_DNA"/>
</dbReference>
<evidence type="ECO:0008006" key="3">
    <source>
        <dbReference type="Google" id="ProtNLM"/>
    </source>
</evidence>
<dbReference type="Pfam" id="PF07356">
    <property type="entry name" value="DUF1481"/>
    <property type="match status" value="1"/>
</dbReference>
<evidence type="ECO:0000313" key="1">
    <source>
        <dbReference type="EMBL" id="SFD48352.1"/>
    </source>
</evidence>
<sequence length="204" mass="22828">MLAGCGSTTRGPTLNASGYIADNGVVRVWTKVSGDNQPIRLMRVYTPYSGETISTYYEYLAGKLSLIRSNVQNSEKLPQILLRLDAEGNPSFMERKLPERNEQLSSDDILRLKYEEQRTLMASRSLSAGDIRLHQGYIRDGSIITCQGETVTPTFSAEEQSWINKRISNGGFISLAWLTAPRGIQLLLVANENFCQWEPSLDAF</sequence>